<evidence type="ECO:0000256" key="1">
    <source>
        <dbReference type="SAM" id="Phobius"/>
    </source>
</evidence>
<accession>A0A4P6YWA9</accession>
<keyword evidence="3" id="KW-1185">Reference proteome</keyword>
<keyword evidence="1" id="KW-0472">Membrane</keyword>
<dbReference type="OrthoDB" id="2215237at2"/>
<feature type="transmembrane region" description="Helical" evidence="1">
    <location>
        <begin position="19"/>
        <end position="36"/>
    </location>
</feature>
<evidence type="ECO:0000313" key="3">
    <source>
        <dbReference type="Proteomes" id="UP000292886"/>
    </source>
</evidence>
<dbReference type="AlphaFoldDB" id="A0A4P6YWA9"/>
<protein>
    <submittedName>
        <fullName evidence="2">Uncharacterized protein</fullName>
    </submittedName>
</protein>
<feature type="transmembrane region" description="Helical" evidence="1">
    <location>
        <begin position="216"/>
        <end position="233"/>
    </location>
</feature>
<name>A0A4P6YWA9_9LACO</name>
<evidence type="ECO:0000313" key="2">
    <source>
        <dbReference type="EMBL" id="QBO37124.1"/>
    </source>
</evidence>
<keyword evidence="1" id="KW-0812">Transmembrane</keyword>
<dbReference type="RefSeq" id="WP_133364201.1">
    <property type="nucleotide sequence ID" value="NZ_CP037940.1"/>
</dbReference>
<organism evidence="2 3">
    <name type="scientific">Periweissella cryptocerci</name>
    <dbReference type="NCBI Taxonomy" id="2506420"/>
    <lineage>
        <taxon>Bacteria</taxon>
        <taxon>Bacillati</taxon>
        <taxon>Bacillota</taxon>
        <taxon>Bacilli</taxon>
        <taxon>Lactobacillales</taxon>
        <taxon>Lactobacillaceae</taxon>
        <taxon>Periweissella</taxon>
    </lineage>
</organism>
<gene>
    <name evidence="2" type="ORF">EQG49_11990</name>
</gene>
<proteinExistence type="predicted"/>
<reference evidence="3" key="1">
    <citation type="submission" date="2019-03" db="EMBL/GenBank/DDBJ databases">
        <title>Weissella sp. 26KH-42 Genome sequencing.</title>
        <authorList>
            <person name="Heo J."/>
            <person name="Kim S.-J."/>
            <person name="Kim J.-S."/>
            <person name="Hong S.-B."/>
            <person name="Kwon S.-W."/>
        </authorList>
    </citation>
    <scope>NUCLEOTIDE SEQUENCE [LARGE SCALE GENOMIC DNA]</scope>
    <source>
        <strain evidence="3">26KH-42</strain>
    </source>
</reference>
<dbReference type="Proteomes" id="UP000292886">
    <property type="component" value="Chromosome"/>
</dbReference>
<feature type="transmembrane region" description="Helical" evidence="1">
    <location>
        <begin position="128"/>
        <end position="151"/>
    </location>
</feature>
<feature type="transmembrane region" description="Helical" evidence="1">
    <location>
        <begin position="48"/>
        <end position="64"/>
    </location>
</feature>
<feature type="transmembrane region" description="Helical" evidence="1">
    <location>
        <begin position="100"/>
        <end position="122"/>
    </location>
</feature>
<feature type="transmembrane region" description="Helical" evidence="1">
    <location>
        <begin position="163"/>
        <end position="181"/>
    </location>
</feature>
<keyword evidence="1" id="KW-1133">Transmembrane helix</keyword>
<sequence>MIPTLVRLEFNKVVRNRRFLIFTIVIPTLFYVGLKISMGRINGFSTDYLFYICVMYGMLGNNIVTMSTRIAKEKNFFFNLYKTTTFNIVQNTVVQFMTQAILNMIVSCLLAIVGTLFLNLTLNLHLLLNWFLVYLFCNVFVFIGVLCGYVFDSVSLQTITNPLYMVIVLLSMPGGLVAMLPDFVRDTYNVFPGHLLWLLVEQVGESEFSFVTFSELIGYLVAICVVASVFLVLRQKQAMSRT</sequence>
<dbReference type="EMBL" id="CP037940">
    <property type="protein sequence ID" value="QBO37124.1"/>
    <property type="molecule type" value="Genomic_DNA"/>
</dbReference>
<dbReference type="KEGG" id="wei:EQG49_11990"/>